<evidence type="ECO:0000256" key="4">
    <source>
        <dbReference type="ARBA" id="ARBA00023125"/>
    </source>
</evidence>
<dbReference type="GO" id="GO:0000976">
    <property type="term" value="F:transcription cis-regulatory region binding"/>
    <property type="evidence" value="ECO:0007669"/>
    <property type="project" value="TreeGrafter"/>
</dbReference>
<dbReference type="Gene3D" id="6.10.250.690">
    <property type="match status" value="1"/>
</dbReference>
<dbReference type="EMBL" id="MLJW01000036">
    <property type="protein sequence ID" value="OIR07628.1"/>
    <property type="molecule type" value="Genomic_DNA"/>
</dbReference>
<sequence>MVEFLSASGYVCESVFNFNDAVEKIEVYDYDCIILDIMLPGGSGLQILKYLKQNNKTDGVIIISAKDSLEDKISGIELGADDYLTKPFHLSELSVRVAAIIRRKKFQGQSVISIADIEIDTVGMTVKINQQPTELTQKEFQLLLFLIINKNKVISKNAIAEHLWGDDMDIASNFDFIYAHIKNLRKKIVAAGGEDRIRSVYGVGYKMQLP</sequence>
<dbReference type="PANTHER" id="PTHR48111:SF22">
    <property type="entry name" value="REGULATOR OF RPOS"/>
    <property type="match status" value="1"/>
</dbReference>
<organism evidence="8">
    <name type="scientific">mine drainage metagenome</name>
    <dbReference type="NCBI Taxonomy" id="410659"/>
    <lineage>
        <taxon>unclassified sequences</taxon>
        <taxon>metagenomes</taxon>
        <taxon>ecological metagenomes</taxon>
    </lineage>
</organism>
<dbReference type="InterPro" id="IPR001867">
    <property type="entry name" value="OmpR/PhoB-type_DNA-bd"/>
</dbReference>
<keyword evidence="5" id="KW-0804">Transcription</keyword>
<comment type="caution">
    <text evidence="8">The sequence shown here is derived from an EMBL/GenBank/DDBJ whole genome shotgun (WGS) entry which is preliminary data.</text>
</comment>
<name>A0A1J5T1B0_9ZZZZ</name>
<dbReference type="InterPro" id="IPR036388">
    <property type="entry name" value="WH-like_DNA-bd_sf"/>
</dbReference>
<keyword evidence="4" id="KW-0238">DNA-binding</keyword>
<evidence type="ECO:0000259" key="6">
    <source>
        <dbReference type="PROSITE" id="PS50110"/>
    </source>
</evidence>
<dbReference type="SMART" id="SM00448">
    <property type="entry name" value="REC"/>
    <property type="match status" value="1"/>
</dbReference>
<dbReference type="GO" id="GO:0005829">
    <property type="term" value="C:cytosol"/>
    <property type="evidence" value="ECO:0007669"/>
    <property type="project" value="TreeGrafter"/>
</dbReference>
<keyword evidence="1" id="KW-0597">Phosphoprotein</keyword>
<dbReference type="Pfam" id="PF00486">
    <property type="entry name" value="Trans_reg_C"/>
    <property type="match status" value="1"/>
</dbReference>
<dbReference type="PANTHER" id="PTHR48111">
    <property type="entry name" value="REGULATOR OF RPOS"/>
    <property type="match status" value="1"/>
</dbReference>
<evidence type="ECO:0000256" key="3">
    <source>
        <dbReference type="ARBA" id="ARBA00023015"/>
    </source>
</evidence>
<keyword evidence="2" id="KW-0902">Two-component regulatory system</keyword>
<dbReference type="GO" id="GO:0006355">
    <property type="term" value="P:regulation of DNA-templated transcription"/>
    <property type="evidence" value="ECO:0007669"/>
    <property type="project" value="InterPro"/>
</dbReference>
<evidence type="ECO:0000313" key="8">
    <source>
        <dbReference type="EMBL" id="OIR07628.1"/>
    </source>
</evidence>
<feature type="domain" description="Response regulatory" evidence="6">
    <location>
        <begin position="1"/>
        <end position="101"/>
    </location>
</feature>
<keyword evidence="3" id="KW-0805">Transcription regulation</keyword>
<dbReference type="SUPFAM" id="SSF52172">
    <property type="entry name" value="CheY-like"/>
    <property type="match status" value="1"/>
</dbReference>
<dbReference type="Gene3D" id="1.10.10.10">
    <property type="entry name" value="Winged helix-like DNA-binding domain superfamily/Winged helix DNA-binding domain"/>
    <property type="match status" value="1"/>
</dbReference>
<dbReference type="InterPro" id="IPR039420">
    <property type="entry name" value="WalR-like"/>
</dbReference>
<protein>
    <submittedName>
        <fullName evidence="8">Transcriptional activator protein CzcR</fullName>
    </submittedName>
</protein>
<evidence type="ECO:0000256" key="5">
    <source>
        <dbReference type="ARBA" id="ARBA00023163"/>
    </source>
</evidence>
<feature type="domain" description="OmpR/PhoB-type" evidence="7">
    <location>
        <begin position="109"/>
        <end position="209"/>
    </location>
</feature>
<dbReference type="AlphaFoldDB" id="A0A1J5T1B0"/>
<dbReference type="CDD" id="cd00383">
    <property type="entry name" value="trans_reg_C"/>
    <property type="match status" value="1"/>
</dbReference>
<evidence type="ECO:0000256" key="1">
    <source>
        <dbReference type="ARBA" id="ARBA00022553"/>
    </source>
</evidence>
<dbReference type="PROSITE" id="PS50110">
    <property type="entry name" value="RESPONSE_REGULATORY"/>
    <property type="match status" value="1"/>
</dbReference>
<dbReference type="Gene3D" id="3.40.50.2300">
    <property type="match status" value="1"/>
</dbReference>
<accession>A0A1J5T1B0</accession>
<dbReference type="Pfam" id="PF00072">
    <property type="entry name" value="Response_reg"/>
    <property type="match status" value="1"/>
</dbReference>
<evidence type="ECO:0000256" key="2">
    <source>
        <dbReference type="ARBA" id="ARBA00023012"/>
    </source>
</evidence>
<dbReference type="GO" id="GO:0000156">
    <property type="term" value="F:phosphorelay response regulator activity"/>
    <property type="evidence" value="ECO:0007669"/>
    <property type="project" value="TreeGrafter"/>
</dbReference>
<evidence type="ECO:0000259" key="7">
    <source>
        <dbReference type="PROSITE" id="PS51755"/>
    </source>
</evidence>
<dbReference type="InterPro" id="IPR011006">
    <property type="entry name" value="CheY-like_superfamily"/>
</dbReference>
<gene>
    <name evidence="8" type="primary">czcR_3</name>
    <name evidence="8" type="ORF">GALL_102910</name>
</gene>
<proteinExistence type="predicted"/>
<reference evidence="8" key="1">
    <citation type="submission" date="2016-10" db="EMBL/GenBank/DDBJ databases">
        <title>Sequence of Gallionella enrichment culture.</title>
        <authorList>
            <person name="Poehlein A."/>
            <person name="Muehling M."/>
            <person name="Daniel R."/>
        </authorList>
    </citation>
    <scope>NUCLEOTIDE SEQUENCE</scope>
</reference>
<dbReference type="SMART" id="SM00862">
    <property type="entry name" value="Trans_reg_C"/>
    <property type="match status" value="1"/>
</dbReference>
<dbReference type="PROSITE" id="PS51755">
    <property type="entry name" value="OMPR_PHOB"/>
    <property type="match status" value="1"/>
</dbReference>
<dbReference type="InterPro" id="IPR001789">
    <property type="entry name" value="Sig_transdc_resp-reg_receiver"/>
</dbReference>
<dbReference type="GO" id="GO:0032993">
    <property type="term" value="C:protein-DNA complex"/>
    <property type="evidence" value="ECO:0007669"/>
    <property type="project" value="TreeGrafter"/>
</dbReference>